<dbReference type="BioCyc" id="SENT913082:G120J-22-MONOMER"/>
<name>G5QY69_SALSE</name>
<dbReference type="AlphaFoldDB" id="G5QY69"/>
<reference evidence="1 2" key="1">
    <citation type="journal article" date="2011" name="BMC Genomics">
        <title>Genome sequencing reveals diversification of virulence factor content and possible host adaptation in distinct subpopulations of Salmonella enterica.</title>
        <authorList>
            <person name="den Bakker H.C."/>
            <person name="Moreno Switt A.I."/>
            <person name="Govoni G."/>
            <person name="Cummings C.A."/>
            <person name="Ranieri M.L."/>
            <person name="Degoricija L."/>
            <person name="Hoelzer K."/>
            <person name="Rodriguez-Rivera L.D."/>
            <person name="Brown S."/>
            <person name="Bolchacova E."/>
            <person name="Furtado M.R."/>
            <person name="Wiedmann M."/>
        </authorList>
    </citation>
    <scope>NUCLEOTIDE SEQUENCE [LARGE SCALE GENOMIC DNA]</scope>
    <source>
        <strain evidence="1 2">A4-543</strain>
    </source>
</reference>
<proteinExistence type="predicted"/>
<gene>
    <name evidence="1" type="ORF">LTSESEN_1764</name>
</gene>
<sequence>MRSIQEKKAGLSCILLMTKEFMDGHMNGHQIPQKVILC</sequence>
<evidence type="ECO:0000313" key="1">
    <source>
        <dbReference type="EMBL" id="EHC90786.1"/>
    </source>
</evidence>
<dbReference type="EMBL" id="AFCU01000577">
    <property type="protein sequence ID" value="EHC90786.1"/>
    <property type="molecule type" value="Genomic_DNA"/>
</dbReference>
<protein>
    <submittedName>
        <fullName evidence="1">Uncharacterized protein</fullName>
    </submittedName>
</protein>
<dbReference type="PATRIC" id="fig|913082.3.peg.1371"/>
<organism evidence="1 2">
    <name type="scientific">Salmonella enterica subsp. enterica serovar Senftenberg str. A4-543</name>
    <dbReference type="NCBI Taxonomy" id="913082"/>
    <lineage>
        <taxon>Bacteria</taxon>
        <taxon>Pseudomonadati</taxon>
        <taxon>Pseudomonadota</taxon>
        <taxon>Gammaproteobacteria</taxon>
        <taxon>Enterobacterales</taxon>
        <taxon>Enterobacteriaceae</taxon>
        <taxon>Salmonella</taxon>
    </lineage>
</organism>
<accession>G5QY69</accession>
<comment type="caution">
    <text evidence="1">The sequence shown here is derived from an EMBL/GenBank/DDBJ whole genome shotgun (WGS) entry which is preliminary data.</text>
</comment>
<evidence type="ECO:0000313" key="2">
    <source>
        <dbReference type="Proteomes" id="UP000005065"/>
    </source>
</evidence>
<dbReference type="Proteomes" id="UP000005065">
    <property type="component" value="Unassembled WGS sequence"/>
</dbReference>